<evidence type="ECO:0000256" key="8">
    <source>
        <dbReference type="ARBA" id="ARBA00022679"/>
    </source>
</evidence>
<keyword evidence="9" id="KW-0547">Nucleotide-binding</keyword>
<reference evidence="19" key="1">
    <citation type="journal article" date="2015" name="Front. Plant Sci.">
        <title>The origin and evolution of phototropins.</title>
        <authorList>
            <person name="Li F.W."/>
            <person name="Rothfels C.J."/>
            <person name="Melkonian M."/>
            <person name="Villarreal J.C."/>
            <person name="Stevenson D.W."/>
            <person name="Graham S.W."/>
            <person name="Wong G.K."/>
            <person name="Mathews S."/>
            <person name="Pryer K.M."/>
        </authorList>
    </citation>
    <scope>NUCLEOTIDE SEQUENCE</scope>
</reference>
<comment type="cofactor">
    <cofactor evidence="1">
        <name>FMN</name>
        <dbReference type="ChEBI" id="CHEBI:58210"/>
    </cofactor>
</comment>
<dbReference type="InterPro" id="IPR000961">
    <property type="entry name" value="AGC-kinase_C"/>
</dbReference>
<dbReference type="Pfam" id="PF00069">
    <property type="entry name" value="Pkinase"/>
    <property type="match status" value="1"/>
</dbReference>
<evidence type="ECO:0000259" key="15">
    <source>
        <dbReference type="PROSITE" id="PS50112"/>
    </source>
</evidence>
<evidence type="ECO:0000256" key="11">
    <source>
        <dbReference type="ARBA" id="ARBA00022840"/>
    </source>
</evidence>
<dbReference type="PROSITE" id="PS50011">
    <property type="entry name" value="PROTEIN_KINASE_DOM"/>
    <property type="match status" value="1"/>
</dbReference>
<feature type="domain" description="PAC" evidence="16">
    <location>
        <begin position="81"/>
        <end position="135"/>
    </location>
</feature>
<evidence type="ECO:0000256" key="9">
    <source>
        <dbReference type="ARBA" id="ARBA00022741"/>
    </source>
</evidence>
<dbReference type="SUPFAM" id="SSF56112">
    <property type="entry name" value="Protein kinase-like (PK-like)"/>
    <property type="match status" value="1"/>
</dbReference>
<sequence>MAKLPAPASQLTKVLSGLRHTFVVADATLPDCPLVYASEGFYEMTGYDRDEVLGHNCRFLQGEGTDAADVAKLRDAVKNGTGVSVRLLNYRKNGTPFWNLLTMTPVHAADGTLSKIVGVQVDVTSKTEGAAYTDAQGIPLLVKYDDRLRQNYAKTIVQDVVGAVETAEAKGPVGAAPKAFPRVALDLATTVERIQQAFVISDPNLPDCPIVFASDAFLEMTGFTREEVLGRNCRFLQGSMTDPRAVQEIREAMKEGSECTVRILNYKKNGQPFWNMFSLAPMADVDGTLRFFIGVQVDVTAQPGKDEAQSQGTIPKLNPVAVQQAKDAQQIQSAVHRLGSNARPGEDPFLAIGSTKLKIKPHKSTDRTWLALEKLQKKVGDLKLSHFKRVRQLGSGDVGLVDLVQIVGTDVVVAMKTMDKTEILERNKLQRLLTEERILSLCDHPFLATLYCTVQSEHYLHFIMEYCEGGELYRLLYAQPQCCFKESFVVFYAAEVLIALQYLHTLGCTYRDLKPENILLMADGHLRITDFDLCILKSDHQPKVVKTPLSAKSPKRKGGRGHKTFSYFLDVEPDVRTNSFVGTEEYLSPEVIMGTMHGPAVDWWSLGILIYELVYGTTPFKGSRRGETFENVMKKPVTFPPEPYTSPECQDLINKLLIRDEKERLGSKYGAEDIKSHPFFNSIHWQLIRNQDPPYVPKAASTAEKTVDDF</sequence>
<dbReference type="InterPro" id="IPR008271">
    <property type="entry name" value="Ser/Thr_kinase_AS"/>
</dbReference>
<keyword evidence="4" id="KW-0723">Serine/threonine-protein kinase</keyword>
<comment type="catalytic activity">
    <reaction evidence="13">
        <text>L-seryl-[protein] + ATP = O-phospho-L-seryl-[protein] + ADP + H(+)</text>
        <dbReference type="Rhea" id="RHEA:17989"/>
        <dbReference type="Rhea" id="RHEA-COMP:9863"/>
        <dbReference type="Rhea" id="RHEA-COMP:11604"/>
        <dbReference type="ChEBI" id="CHEBI:15378"/>
        <dbReference type="ChEBI" id="CHEBI:29999"/>
        <dbReference type="ChEBI" id="CHEBI:30616"/>
        <dbReference type="ChEBI" id="CHEBI:83421"/>
        <dbReference type="ChEBI" id="CHEBI:456216"/>
        <dbReference type="EC" id="2.7.11.1"/>
    </reaction>
</comment>
<keyword evidence="10" id="KW-0418">Kinase</keyword>
<evidence type="ECO:0000259" key="17">
    <source>
        <dbReference type="PROSITE" id="PS51285"/>
    </source>
</evidence>
<evidence type="ECO:0000256" key="10">
    <source>
        <dbReference type="ARBA" id="ARBA00022777"/>
    </source>
</evidence>
<feature type="domain" description="Protein kinase" evidence="14">
    <location>
        <begin position="387"/>
        <end position="680"/>
    </location>
</feature>
<keyword evidence="8" id="KW-0808">Transferase</keyword>
<evidence type="ECO:0000313" key="18">
    <source>
        <dbReference type="EMBL" id="AML76325.1"/>
    </source>
</evidence>
<keyword evidence="5" id="KW-0600">Photoreceptor protein</keyword>
<accession>A0A126WUM7</accession>
<dbReference type="SMART" id="SM00091">
    <property type="entry name" value="PAS"/>
    <property type="match status" value="2"/>
</dbReference>
<evidence type="ECO:0000259" key="16">
    <source>
        <dbReference type="PROSITE" id="PS50113"/>
    </source>
</evidence>
<gene>
    <name evidence="19" type="primary">PHOT</name>
</gene>
<dbReference type="Pfam" id="PF13426">
    <property type="entry name" value="PAS_9"/>
    <property type="match status" value="2"/>
</dbReference>
<evidence type="ECO:0000256" key="2">
    <source>
        <dbReference type="ARBA" id="ARBA00009903"/>
    </source>
</evidence>
<evidence type="ECO:0000256" key="13">
    <source>
        <dbReference type="ARBA" id="ARBA00048679"/>
    </source>
</evidence>
<comment type="similarity">
    <text evidence="2">Belongs to the protein kinase superfamily. AGC Ser/Thr protein kinase family.</text>
</comment>
<dbReference type="GO" id="GO:0004674">
    <property type="term" value="F:protein serine/threonine kinase activity"/>
    <property type="evidence" value="ECO:0007669"/>
    <property type="project" value="UniProtKB-KW"/>
</dbReference>
<dbReference type="SUPFAM" id="SSF55785">
    <property type="entry name" value="PYP-like sensor domain (PAS domain)"/>
    <property type="match status" value="2"/>
</dbReference>
<keyword evidence="6" id="KW-0597">Phosphoprotein</keyword>
<evidence type="ECO:0000256" key="4">
    <source>
        <dbReference type="ARBA" id="ARBA00022527"/>
    </source>
</evidence>
<evidence type="ECO:0000256" key="6">
    <source>
        <dbReference type="ARBA" id="ARBA00022553"/>
    </source>
</evidence>
<proteinExistence type="evidence at transcript level"/>
<evidence type="ECO:0000256" key="5">
    <source>
        <dbReference type="ARBA" id="ARBA00022543"/>
    </source>
</evidence>
<keyword evidence="5" id="KW-0675">Receptor</keyword>
<feature type="domain" description="AGC-kinase C-terminal" evidence="17">
    <location>
        <begin position="681"/>
        <end position="710"/>
    </location>
</feature>
<dbReference type="CDD" id="cd05574">
    <property type="entry name" value="STKc_phototropin_like"/>
    <property type="match status" value="1"/>
</dbReference>
<reference evidence="19" key="2">
    <citation type="submission" date="2015-07" db="EMBL/GenBank/DDBJ databases">
        <authorList>
            <person name="Noorani M."/>
        </authorList>
    </citation>
    <scope>NUCLEOTIDE SEQUENCE</scope>
</reference>
<dbReference type="PROSITE" id="PS51285">
    <property type="entry name" value="AGC_KINASE_CTER"/>
    <property type="match status" value="1"/>
</dbReference>
<dbReference type="PROSITE" id="PS00108">
    <property type="entry name" value="PROTEIN_KINASE_ST"/>
    <property type="match status" value="1"/>
</dbReference>
<evidence type="ECO:0000256" key="1">
    <source>
        <dbReference type="ARBA" id="ARBA00001917"/>
    </source>
</evidence>
<feature type="domain" description="PAC" evidence="16">
    <location>
        <begin position="257"/>
        <end position="311"/>
    </location>
</feature>
<feature type="domain" description="PAS" evidence="15">
    <location>
        <begin position="183"/>
        <end position="255"/>
    </location>
</feature>
<evidence type="ECO:0000256" key="3">
    <source>
        <dbReference type="ARBA" id="ARBA00012513"/>
    </source>
</evidence>
<evidence type="ECO:0000256" key="12">
    <source>
        <dbReference type="ARBA" id="ARBA00047899"/>
    </source>
</evidence>
<dbReference type="InterPro" id="IPR011009">
    <property type="entry name" value="Kinase-like_dom_sf"/>
</dbReference>
<dbReference type="InterPro" id="IPR001610">
    <property type="entry name" value="PAC"/>
</dbReference>
<dbReference type="GO" id="GO:0005524">
    <property type="term" value="F:ATP binding"/>
    <property type="evidence" value="ECO:0007669"/>
    <property type="project" value="UniProtKB-KW"/>
</dbReference>
<dbReference type="Gene3D" id="3.30.450.20">
    <property type="entry name" value="PAS domain"/>
    <property type="match status" value="2"/>
</dbReference>
<dbReference type="InterPro" id="IPR000014">
    <property type="entry name" value="PAS"/>
</dbReference>
<comment type="catalytic activity">
    <reaction evidence="12">
        <text>L-threonyl-[protein] + ATP = O-phospho-L-threonyl-[protein] + ADP + H(+)</text>
        <dbReference type="Rhea" id="RHEA:46608"/>
        <dbReference type="Rhea" id="RHEA-COMP:11060"/>
        <dbReference type="Rhea" id="RHEA-COMP:11605"/>
        <dbReference type="ChEBI" id="CHEBI:15378"/>
        <dbReference type="ChEBI" id="CHEBI:30013"/>
        <dbReference type="ChEBI" id="CHEBI:30616"/>
        <dbReference type="ChEBI" id="CHEBI:61977"/>
        <dbReference type="ChEBI" id="CHEBI:456216"/>
        <dbReference type="EC" id="2.7.11.1"/>
    </reaction>
</comment>
<keyword evidence="7" id="KW-0716">Sensory transduction</keyword>
<dbReference type="CDD" id="cd00130">
    <property type="entry name" value="PAS"/>
    <property type="match status" value="2"/>
</dbReference>
<dbReference type="NCBIfam" id="TIGR00229">
    <property type="entry name" value="sensory_box"/>
    <property type="match status" value="2"/>
</dbReference>
<dbReference type="InterPro" id="IPR035965">
    <property type="entry name" value="PAS-like_dom_sf"/>
</dbReference>
<organism evidence="18">
    <name type="scientific">Rhexinema planctonicum</name>
    <dbReference type="NCBI Taxonomy" id="138173"/>
    <lineage>
        <taxon>Eukaryota</taxon>
        <taxon>Viridiplantae</taxon>
        <taxon>Chlorophyta</taxon>
        <taxon>core chlorophytes</taxon>
        <taxon>Ulvophyceae</taxon>
        <taxon>OUU clade</taxon>
        <taxon>Ulotrichales</taxon>
        <taxon>Helicodictyaceae</taxon>
        <taxon>Rhexinema</taxon>
    </lineage>
</organism>
<dbReference type="SMART" id="SM00086">
    <property type="entry name" value="PAC"/>
    <property type="match status" value="2"/>
</dbReference>
<dbReference type="Gene3D" id="1.10.510.10">
    <property type="entry name" value="Transferase(Phosphotransferase) domain 1"/>
    <property type="match status" value="1"/>
</dbReference>
<keyword evidence="11" id="KW-0067">ATP-binding</keyword>
<dbReference type="AlphaFoldDB" id="A0A126WUM7"/>
<dbReference type="EMBL" id="KU698133">
    <property type="protein sequence ID" value="AML76325.1"/>
    <property type="molecule type" value="mRNA"/>
</dbReference>
<dbReference type="EC" id="2.7.11.1" evidence="3"/>
<dbReference type="PROSITE" id="PS50112">
    <property type="entry name" value="PAS"/>
    <property type="match status" value="2"/>
</dbReference>
<evidence type="ECO:0000256" key="7">
    <source>
        <dbReference type="ARBA" id="ARBA00022606"/>
    </source>
</evidence>
<evidence type="ECO:0000313" key="19">
    <source>
        <dbReference type="EMBL" id="ANC96856.1"/>
    </source>
</evidence>
<dbReference type="Gene3D" id="3.30.200.20">
    <property type="entry name" value="Phosphorylase Kinase, domain 1"/>
    <property type="match status" value="1"/>
</dbReference>
<dbReference type="InterPro" id="IPR000719">
    <property type="entry name" value="Prot_kinase_dom"/>
</dbReference>
<feature type="domain" description="PAS" evidence="15">
    <location>
        <begin position="7"/>
        <end position="80"/>
    </location>
</feature>
<dbReference type="FunFam" id="1.10.510.10:FF:000024">
    <property type="entry name" value="Probable serine/threonine-protein kinase cot-1"/>
    <property type="match status" value="1"/>
</dbReference>
<dbReference type="GO" id="GO:0009882">
    <property type="term" value="F:blue light photoreceptor activity"/>
    <property type="evidence" value="ECO:0007669"/>
    <property type="project" value="UniProtKB-ARBA"/>
</dbReference>
<dbReference type="EMBL" id="KT321731">
    <property type="protein sequence ID" value="ANC96856.1"/>
    <property type="molecule type" value="mRNA"/>
</dbReference>
<reference evidence="18" key="3">
    <citation type="journal article" date="2016" name="Proc. Natl. Acad. Sci. U.S.A.">
        <title>Functional and topological diversity of LOV domain photoreceptors.</title>
        <authorList>
            <person name="Glantz S.T."/>
            <person name="Carpenter E.J."/>
            <person name="Melkonian M."/>
            <person name="Gardner K.H."/>
            <person name="Boyden E.S."/>
            <person name="Wong G.K."/>
            <person name="Chow B.Y."/>
        </authorList>
    </citation>
    <scope>NUCLEOTIDE SEQUENCE</scope>
    <source>
        <strain evidence="18">AJAU_2036949</strain>
    </source>
</reference>
<keyword evidence="5" id="KW-0157">Chromophore</keyword>
<name>A0A126WUM7_9CHLO</name>
<dbReference type="PANTHER" id="PTHR45637">
    <property type="entry name" value="FLIPPASE KINASE 1-RELATED"/>
    <property type="match status" value="1"/>
</dbReference>
<protein>
    <recommendedName>
        <fullName evidence="3">non-specific serine/threonine protein kinase</fullName>
        <ecNumber evidence="3">2.7.11.1</ecNumber>
    </recommendedName>
</protein>
<dbReference type="InterPro" id="IPR000700">
    <property type="entry name" value="PAS-assoc_C"/>
</dbReference>
<dbReference type="SMART" id="SM00220">
    <property type="entry name" value="S_TKc"/>
    <property type="match status" value="1"/>
</dbReference>
<dbReference type="PROSITE" id="PS50113">
    <property type="entry name" value="PAC"/>
    <property type="match status" value="2"/>
</dbReference>
<evidence type="ECO:0000259" key="14">
    <source>
        <dbReference type="PROSITE" id="PS50011"/>
    </source>
</evidence>
<dbReference type="GO" id="GO:0007010">
    <property type="term" value="P:cytoskeleton organization"/>
    <property type="evidence" value="ECO:0007669"/>
    <property type="project" value="UniProtKB-ARBA"/>
</dbReference>